<organism evidence="6 7">
    <name type="scientific">Pelovirga terrestris</name>
    <dbReference type="NCBI Taxonomy" id="2771352"/>
    <lineage>
        <taxon>Bacteria</taxon>
        <taxon>Pseudomonadati</taxon>
        <taxon>Thermodesulfobacteriota</taxon>
        <taxon>Desulfuromonadia</taxon>
        <taxon>Geobacterales</taxon>
        <taxon>Geobacteraceae</taxon>
        <taxon>Pelovirga</taxon>
    </lineage>
</organism>
<accession>A0A8J6QP88</accession>
<dbReference type="SUPFAM" id="SSF52172">
    <property type="entry name" value="CheY-like"/>
    <property type="match status" value="1"/>
</dbReference>
<dbReference type="GO" id="GO:0006355">
    <property type="term" value="P:regulation of DNA-templated transcription"/>
    <property type="evidence" value="ECO:0007669"/>
    <property type="project" value="InterPro"/>
</dbReference>
<evidence type="ECO:0000256" key="1">
    <source>
        <dbReference type="PROSITE-ProRule" id="PRU00169"/>
    </source>
</evidence>
<dbReference type="SUPFAM" id="SSF55785">
    <property type="entry name" value="PYP-like sensor domain (PAS domain)"/>
    <property type="match status" value="1"/>
</dbReference>
<dbReference type="InterPro" id="IPR043128">
    <property type="entry name" value="Rev_trsase/Diguanyl_cyclase"/>
</dbReference>
<dbReference type="Gene3D" id="3.30.450.20">
    <property type="entry name" value="PAS domain"/>
    <property type="match status" value="1"/>
</dbReference>
<dbReference type="PANTHER" id="PTHR44757:SF2">
    <property type="entry name" value="BIOFILM ARCHITECTURE MAINTENANCE PROTEIN MBAA"/>
    <property type="match status" value="1"/>
</dbReference>
<evidence type="ECO:0000259" key="5">
    <source>
        <dbReference type="PROSITE" id="PS50887"/>
    </source>
</evidence>
<dbReference type="InterPro" id="IPR000160">
    <property type="entry name" value="GGDEF_dom"/>
</dbReference>
<feature type="modified residue" description="4-aspartylphosphate" evidence="1">
    <location>
        <position position="51"/>
    </location>
</feature>
<feature type="domain" description="GGDEF" evidence="5">
    <location>
        <begin position="306"/>
        <end position="440"/>
    </location>
</feature>
<dbReference type="Gene3D" id="3.30.70.270">
    <property type="match status" value="1"/>
</dbReference>
<dbReference type="Pfam" id="PF00989">
    <property type="entry name" value="PAS"/>
    <property type="match status" value="1"/>
</dbReference>
<evidence type="ECO:0000259" key="4">
    <source>
        <dbReference type="PROSITE" id="PS50883"/>
    </source>
</evidence>
<evidence type="ECO:0000259" key="3">
    <source>
        <dbReference type="PROSITE" id="PS50112"/>
    </source>
</evidence>
<dbReference type="Proteomes" id="UP000632828">
    <property type="component" value="Unassembled WGS sequence"/>
</dbReference>
<name>A0A8J6QP88_9BACT</name>
<dbReference type="CDD" id="cd01949">
    <property type="entry name" value="GGDEF"/>
    <property type="match status" value="1"/>
</dbReference>
<protein>
    <submittedName>
        <fullName evidence="6">EAL domain-containing protein</fullName>
    </submittedName>
</protein>
<dbReference type="PANTHER" id="PTHR44757">
    <property type="entry name" value="DIGUANYLATE CYCLASE DGCP"/>
    <property type="match status" value="1"/>
</dbReference>
<dbReference type="InterPro" id="IPR001633">
    <property type="entry name" value="EAL_dom"/>
</dbReference>
<dbReference type="Pfam" id="PF00563">
    <property type="entry name" value="EAL"/>
    <property type="match status" value="1"/>
</dbReference>
<dbReference type="SMART" id="SM00052">
    <property type="entry name" value="EAL"/>
    <property type="match status" value="1"/>
</dbReference>
<dbReference type="SMART" id="SM00091">
    <property type="entry name" value="PAS"/>
    <property type="match status" value="1"/>
</dbReference>
<dbReference type="Gene3D" id="3.20.20.450">
    <property type="entry name" value="EAL domain"/>
    <property type="match status" value="1"/>
</dbReference>
<keyword evidence="1" id="KW-0597">Phosphoprotein</keyword>
<dbReference type="SUPFAM" id="SSF141868">
    <property type="entry name" value="EAL domain-like"/>
    <property type="match status" value="1"/>
</dbReference>
<reference evidence="6" key="1">
    <citation type="submission" date="2020-09" db="EMBL/GenBank/DDBJ databases">
        <title>Pelobacter alkaliphilus sp. nov., a novel anaerobic arsenate-reducing bacterium from terrestrial mud volcano.</title>
        <authorList>
            <person name="Khomyakova M.A."/>
            <person name="Merkel A.Y."/>
            <person name="Slobodkin A.I."/>
        </authorList>
    </citation>
    <scope>NUCLEOTIDE SEQUENCE</scope>
    <source>
        <strain evidence="6">M08fum</strain>
    </source>
</reference>
<keyword evidence="7" id="KW-1185">Reference proteome</keyword>
<dbReference type="InterPro" id="IPR029787">
    <property type="entry name" value="Nucleotide_cyclase"/>
</dbReference>
<dbReference type="InterPro" id="IPR000014">
    <property type="entry name" value="PAS"/>
</dbReference>
<dbReference type="PROSITE" id="PS50887">
    <property type="entry name" value="GGDEF"/>
    <property type="match status" value="1"/>
</dbReference>
<dbReference type="RefSeq" id="WP_191154470.1">
    <property type="nucleotide sequence ID" value="NZ_JACWUN010000005.1"/>
</dbReference>
<evidence type="ECO:0000313" key="6">
    <source>
        <dbReference type="EMBL" id="MBD1400196.1"/>
    </source>
</evidence>
<dbReference type="Pfam" id="PF00072">
    <property type="entry name" value="Response_reg"/>
    <property type="match status" value="1"/>
</dbReference>
<dbReference type="PROSITE" id="PS50110">
    <property type="entry name" value="RESPONSE_REGULATORY"/>
    <property type="match status" value="1"/>
</dbReference>
<evidence type="ECO:0000259" key="2">
    <source>
        <dbReference type="PROSITE" id="PS50110"/>
    </source>
</evidence>
<sequence length="719" mass="80984">MLILIVDDEIKVAQSLQLILKLEGFEAQIVTSGAAAFEELARHPYDIALLDLNMPQIDGMTVLDHITRNHPDTSVIVVSGESEIRKAVHVLKAGARDFVRKPYTPEELIFSINNVREKIQLERDNQAMIATLQESEALHKFIVHHSPDLVYMLDHQGNFTFVNNNTAERLGYKRQELMGRHYSSVVYPDDLDLAQRYFMTNATLPHHESIELRLQGKNKGNIIHAEIRSIHIERKLAGGYRLGRARKPDTHAIGTYGVARDISEKKRAEEIIRFQNNHDLMTGLPNRSLFHERLEQLLSRARSTNETFALILIDINRFKLINDTYSQAVGDSVLRSFAERLGRCCTAVDTLARIGGDEFALLMPTSGPADTFARARAERIVEETMMPIRANGHDIHLSVSLGITIYPDHGNSCQDLMKNVDTVLCNLKNRSINSYGFYNTTLENKNSQKVFTENLIRQALKNDQLIVHYQPLVQVSTLKVASIEALARIQLSSGNILMPTQFIETAEETPLIHDIGARVIEIACRDLKDLNRRGIKTQVSINVSAVQLQMENFAGIVLERIHFHRLRPQDIELELTENVLIQDLKTTVANIVELAGAGVNIAVDDFGTGYSSLCYLDRLPLNTLKLDKSFIQKITPENPAEPIIPAMIRVAEGLQLRFVAEGIETRQQHEYLLIHGGTIGQGYYYSRPVAKEQIIDYMLAHHDTAGTFQQTKSQQASPG</sequence>
<dbReference type="InterPro" id="IPR013767">
    <property type="entry name" value="PAS_fold"/>
</dbReference>
<dbReference type="PROSITE" id="PS50883">
    <property type="entry name" value="EAL"/>
    <property type="match status" value="1"/>
</dbReference>
<feature type="domain" description="EAL" evidence="4">
    <location>
        <begin position="449"/>
        <end position="702"/>
    </location>
</feature>
<dbReference type="Pfam" id="PF00990">
    <property type="entry name" value="GGDEF"/>
    <property type="match status" value="1"/>
</dbReference>
<dbReference type="InterPro" id="IPR052155">
    <property type="entry name" value="Biofilm_reg_signaling"/>
</dbReference>
<dbReference type="GO" id="GO:0000160">
    <property type="term" value="P:phosphorelay signal transduction system"/>
    <property type="evidence" value="ECO:0007669"/>
    <property type="project" value="InterPro"/>
</dbReference>
<proteinExistence type="predicted"/>
<comment type="caution">
    <text evidence="6">The sequence shown here is derived from an EMBL/GenBank/DDBJ whole genome shotgun (WGS) entry which is preliminary data.</text>
</comment>
<dbReference type="Gene3D" id="3.40.50.2300">
    <property type="match status" value="1"/>
</dbReference>
<dbReference type="InterPro" id="IPR035919">
    <property type="entry name" value="EAL_sf"/>
</dbReference>
<feature type="domain" description="PAS" evidence="3">
    <location>
        <begin position="135"/>
        <end position="207"/>
    </location>
</feature>
<dbReference type="AlphaFoldDB" id="A0A8J6QP88"/>
<dbReference type="InterPro" id="IPR035965">
    <property type="entry name" value="PAS-like_dom_sf"/>
</dbReference>
<dbReference type="NCBIfam" id="TIGR00254">
    <property type="entry name" value="GGDEF"/>
    <property type="match status" value="1"/>
</dbReference>
<evidence type="ECO:0000313" key="7">
    <source>
        <dbReference type="Proteomes" id="UP000632828"/>
    </source>
</evidence>
<dbReference type="SMART" id="SM00267">
    <property type="entry name" value="GGDEF"/>
    <property type="match status" value="1"/>
</dbReference>
<dbReference type="NCBIfam" id="TIGR00229">
    <property type="entry name" value="sensory_box"/>
    <property type="match status" value="1"/>
</dbReference>
<dbReference type="PROSITE" id="PS50112">
    <property type="entry name" value="PAS"/>
    <property type="match status" value="1"/>
</dbReference>
<dbReference type="CDD" id="cd00130">
    <property type="entry name" value="PAS"/>
    <property type="match status" value="1"/>
</dbReference>
<dbReference type="SMART" id="SM00448">
    <property type="entry name" value="REC"/>
    <property type="match status" value="1"/>
</dbReference>
<dbReference type="InterPro" id="IPR001789">
    <property type="entry name" value="Sig_transdc_resp-reg_receiver"/>
</dbReference>
<dbReference type="EMBL" id="JACWUN010000005">
    <property type="protein sequence ID" value="MBD1400196.1"/>
    <property type="molecule type" value="Genomic_DNA"/>
</dbReference>
<feature type="domain" description="Response regulatory" evidence="2">
    <location>
        <begin position="2"/>
        <end position="116"/>
    </location>
</feature>
<gene>
    <name evidence="6" type="ORF">ICT70_05875</name>
</gene>
<dbReference type="CDD" id="cd01948">
    <property type="entry name" value="EAL"/>
    <property type="match status" value="1"/>
</dbReference>
<dbReference type="SUPFAM" id="SSF55073">
    <property type="entry name" value="Nucleotide cyclase"/>
    <property type="match status" value="1"/>
</dbReference>
<dbReference type="InterPro" id="IPR011006">
    <property type="entry name" value="CheY-like_superfamily"/>
</dbReference>